<dbReference type="EMBL" id="BARV01039137">
    <property type="protein sequence ID" value="GAI54386.1"/>
    <property type="molecule type" value="Genomic_DNA"/>
</dbReference>
<organism evidence="1">
    <name type="scientific">marine sediment metagenome</name>
    <dbReference type="NCBI Taxonomy" id="412755"/>
    <lineage>
        <taxon>unclassified sequences</taxon>
        <taxon>metagenomes</taxon>
        <taxon>ecological metagenomes</taxon>
    </lineage>
</organism>
<dbReference type="AlphaFoldDB" id="X1QHT8"/>
<evidence type="ECO:0008006" key="2">
    <source>
        <dbReference type="Google" id="ProtNLM"/>
    </source>
</evidence>
<protein>
    <recommendedName>
        <fullName evidence="2">CBM-cenC domain-containing protein</fullName>
    </recommendedName>
</protein>
<feature type="non-terminal residue" evidence="1">
    <location>
        <position position="1"/>
    </location>
</feature>
<name>X1QHT8_9ZZZZ</name>
<gene>
    <name evidence="1" type="ORF">S06H3_60073</name>
</gene>
<comment type="caution">
    <text evidence="1">The sequence shown here is derived from an EMBL/GenBank/DDBJ whole genome shotgun (WGS) entry which is preliminary data.</text>
</comment>
<sequence length="172" mass="18228">LTVNPSLELPDWGPAGTGQWADYVDDWIINNQGNCYLEDGSWEIVASDGVATLKMWEGAAIWQQIGNVTPNTDYEISMFIGRGFDTSAVQVELWAGGDPSALPTSFGIIGDTVGATLIGGASLTPTIDVGQSELMGLSLNTGADFGSEDALWIRIESTGEAAWVDNVMVTIP</sequence>
<reference evidence="1" key="1">
    <citation type="journal article" date="2014" name="Front. Microbiol.">
        <title>High frequency of phylogenetically diverse reductive dehalogenase-homologous genes in deep subseafloor sedimentary metagenomes.</title>
        <authorList>
            <person name="Kawai M."/>
            <person name="Futagami T."/>
            <person name="Toyoda A."/>
            <person name="Takaki Y."/>
            <person name="Nishi S."/>
            <person name="Hori S."/>
            <person name="Arai W."/>
            <person name="Tsubouchi T."/>
            <person name="Morono Y."/>
            <person name="Uchiyama I."/>
            <person name="Ito T."/>
            <person name="Fujiyama A."/>
            <person name="Inagaki F."/>
            <person name="Takami H."/>
        </authorList>
    </citation>
    <scope>NUCLEOTIDE SEQUENCE</scope>
    <source>
        <strain evidence="1">Expedition CK06-06</strain>
    </source>
</reference>
<accession>X1QHT8</accession>
<proteinExistence type="predicted"/>
<evidence type="ECO:0000313" key="1">
    <source>
        <dbReference type="EMBL" id="GAI54386.1"/>
    </source>
</evidence>